<accession>A0A9W7DTU0</accession>
<dbReference type="InterPro" id="IPR011011">
    <property type="entry name" value="Znf_FYVE_PHD"/>
</dbReference>
<dbReference type="SUPFAM" id="SSF57903">
    <property type="entry name" value="FYVE/PHD zinc finger"/>
    <property type="match status" value="1"/>
</dbReference>
<dbReference type="Proteomes" id="UP001165082">
    <property type="component" value="Unassembled WGS sequence"/>
</dbReference>
<dbReference type="Pfam" id="PF01363">
    <property type="entry name" value="FYVE"/>
    <property type="match status" value="1"/>
</dbReference>
<comment type="caution">
    <text evidence="7">The sequence shown here is derived from an EMBL/GenBank/DDBJ whole genome shotgun (WGS) entry which is preliminary data.</text>
</comment>
<dbReference type="PROSITE" id="PS50178">
    <property type="entry name" value="ZF_FYVE"/>
    <property type="match status" value="1"/>
</dbReference>
<feature type="compositionally biased region" description="Basic and acidic residues" evidence="5">
    <location>
        <begin position="1"/>
        <end position="14"/>
    </location>
</feature>
<dbReference type="Gene3D" id="3.30.40.10">
    <property type="entry name" value="Zinc/RING finger domain, C3HC4 (zinc finger)"/>
    <property type="match status" value="1"/>
</dbReference>
<keyword evidence="8" id="KW-1185">Reference proteome</keyword>
<keyword evidence="2 4" id="KW-0863">Zinc-finger</keyword>
<dbReference type="GO" id="GO:0008270">
    <property type="term" value="F:zinc ion binding"/>
    <property type="evidence" value="ECO:0007669"/>
    <property type="project" value="UniProtKB-KW"/>
</dbReference>
<feature type="region of interest" description="Disordered" evidence="5">
    <location>
        <begin position="1"/>
        <end position="39"/>
    </location>
</feature>
<dbReference type="EMBL" id="BRXZ01002168">
    <property type="protein sequence ID" value="GMH56044.1"/>
    <property type="molecule type" value="Genomic_DNA"/>
</dbReference>
<dbReference type="InterPro" id="IPR017455">
    <property type="entry name" value="Znf_FYVE-rel"/>
</dbReference>
<feature type="compositionally biased region" description="Polar residues" evidence="5">
    <location>
        <begin position="15"/>
        <end position="36"/>
    </location>
</feature>
<dbReference type="PANTHER" id="PTHR39490">
    <property type="entry name" value="ARRESTIN DOMAIN-CONTAINING PROTEIN D"/>
    <property type="match status" value="1"/>
</dbReference>
<reference evidence="7" key="1">
    <citation type="submission" date="2022-07" db="EMBL/GenBank/DDBJ databases">
        <title>Genome analysis of Parmales, a sister group of diatoms, reveals the evolutionary specialization of diatoms from phago-mixotrophs to photoautotrophs.</title>
        <authorList>
            <person name="Ban H."/>
            <person name="Sato S."/>
            <person name="Yoshikawa S."/>
            <person name="Kazumasa Y."/>
            <person name="Nakamura Y."/>
            <person name="Ichinomiya M."/>
            <person name="Saitoh K."/>
            <person name="Sato N."/>
            <person name="Blanc-Mathieu R."/>
            <person name="Endo H."/>
            <person name="Kuwata A."/>
            <person name="Ogata H."/>
        </authorList>
    </citation>
    <scope>NUCLEOTIDE SEQUENCE</scope>
</reference>
<sequence>MGREIFETSIRRSSQDFGNESPVGNSYAPTPQDNGTVGTGSAVPAVNLFDASFDVHEMGMERAAELARYSEEAHKHLFENNRIIKEGKVTKYNRTGGSDKPHFILTTTHLLMVELTLVARTIKFRQAFKITDVKVGLQPNHKLRIETVVKSFDIGLDSDSECWSWKEALIDAITSARLAENLPANYEKSLAFSAMWDANTPRCQLCQRDFSLLVRRHHCRNCGKCVCGTCAFSKVRMDQVDENKLQRVCNVCADELKAARSMGYGGNGGYGAAA</sequence>
<name>A0A9W7DTU0_9STRA</name>
<evidence type="ECO:0000259" key="6">
    <source>
        <dbReference type="PROSITE" id="PS50178"/>
    </source>
</evidence>
<dbReference type="PANTHER" id="PTHR39490:SF8">
    <property type="entry name" value="ZINC FINGER FYVE DOMAIN-CONTAINING PROTEIN 21"/>
    <property type="match status" value="1"/>
</dbReference>
<protein>
    <recommendedName>
        <fullName evidence="6">FYVE-type domain-containing protein</fullName>
    </recommendedName>
</protein>
<dbReference type="OrthoDB" id="660555at2759"/>
<dbReference type="InterPro" id="IPR052113">
    <property type="entry name" value="FYVE-type_Zinc_Finger"/>
</dbReference>
<dbReference type="InterPro" id="IPR013083">
    <property type="entry name" value="Znf_RING/FYVE/PHD"/>
</dbReference>
<proteinExistence type="predicted"/>
<evidence type="ECO:0000256" key="3">
    <source>
        <dbReference type="ARBA" id="ARBA00022833"/>
    </source>
</evidence>
<evidence type="ECO:0000256" key="2">
    <source>
        <dbReference type="ARBA" id="ARBA00022771"/>
    </source>
</evidence>
<keyword evidence="3" id="KW-0862">Zinc</keyword>
<organism evidence="7 8">
    <name type="scientific">Triparma retinervis</name>
    <dbReference type="NCBI Taxonomy" id="2557542"/>
    <lineage>
        <taxon>Eukaryota</taxon>
        <taxon>Sar</taxon>
        <taxon>Stramenopiles</taxon>
        <taxon>Ochrophyta</taxon>
        <taxon>Bolidophyceae</taxon>
        <taxon>Parmales</taxon>
        <taxon>Triparmaceae</taxon>
        <taxon>Triparma</taxon>
    </lineage>
</organism>
<feature type="domain" description="FYVE-type" evidence="6">
    <location>
        <begin position="197"/>
        <end position="257"/>
    </location>
</feature>
<evidence type="ECO:0000256" key="1">
    <source>
        <dbReference type="ARBA" id="ARBA00022723"/>
    </source>
</evidence>
<evidence type="ECO:0000256" key="4">
    <source>
        <dbReference type="PROSITE-ProRule" id="PRU00091"/>
    </source>
</evidence>
<evidence type="ECO:0000256" key="5">
    <source>
        <dbReference type="SAM" id="MobiDB-lite"/>
    </source>
</evidence>
<dbReference type="SMART" id="SM00064">
    <property type="entry name" value="FYVE"/>
    <property type="match status" value="1"/>
</dbReference>
<dbReference type="AlphaFoldDB" id="A0A9W7DTU0"/>
<evidence type="ECO:0000313" key="7">
    <source>
        <dbReference type="EMBL" id="GMH56044.1"/>
    </source>
</evidence>
<dbReference type="CDD" id="cd00065">
    <property type="entry name" value="FYVE_like_SF"/>
    <property type="match status" value="1"/>
</dbReference>
<keyword evidence="1" id="KW-0479">Metal-binding</keyword>
<dbReference type="InterPro" id="IPR000306">
    <property type="entry name" value="Znf_FYVE"/>
</dbReference>
<evidence type="ECO:0000313" key="8">
    <source>
        <dbReference type="Proteomes" id="UP001165082"/>
    </source>
</evidence>
<gene>
    <name evidence="7" type="ORF">TrRE_jg1125</name>
</gene>